<evidence type="ECO:0000256" key="3">
    <source>
        <dbReference type="SAM" id="Coils"/>
    </source>
</evidence>
<name>A0A2G9SDB9_AQUCT</name>
<evidence type="ECO:0000259" key="5">
    <source>
        <dbReference type="PROSITE" id="PS50002"/>
    </source>
</evidence>
<feature type="compositionally biased region" description="Polar residues" evidence="4">
    <location>
        <begin position="673"/>
        <end position="690"/>
    </location>
</feature>
<feature type="compositionally biased region" description="Polar residues" evidence="4">
    <location>
        <begin position="580"/>
        <end position="595"/>
    </location>
</feature>
<dbReference type="PRINTS" id="PR00499">
    <property type="entry name" value="P67PHOX"/>
</dbReference>
<dbReference type="FunFam" id="2.30.30.40:FF:000138">
    <property type="entry name" value="dynamin-binding protein isoform X1"/>
    <property type="match status" value="1"/>
</dbReference>
<feature type="region of interest" description="Disordered" evidence="4">
    <location>
        <begin position="467"/>
        <end position="541"/>
    </location>
</feature>
<feature type="coiled-coil region" evidence="3">
    <location>
        <begin position="717"/>
        <end position="744"/>
    </location>
</feature>
<dbReference type="CDD" id="cd11795">
    <property type="entry name" value="SH3_DNMBP_N2"/>
    <property type="match status" value="1"/>
</dbReference>
<dbReference type="InterPro" id="IPR001452">
    <property type="entry name" value="SH3_domain"/>
</dbReference>
<feature type="region of interest" description="Disordered" evidence="4">
    <location>
        <begin position="580"/>
        <end position="705"/>
    </location>
</feature>
<dbReference type="Pfam" id="PF07653">
    <property type="entry name" value="SH3_2"/>
    <property type="match status" value="1"/>
</dbReference>
<evidence type="ECO:0000256" key="4">
    <source>
        <dbReference type="SAM" id="MobiDB-lite"/>
    </source>
</evidence>
<feature type="domain" description="SH3" evidence="5">
    <location>
        <begin position="256"/>
        <end position="315"/>
    </location>
</feature>
<dbReference type="PROSITE" id="PS50002">
    <property type="entry name" value="SH3"/>
    <property type="match status" value="4"/>
</dbReference>
<dbReference type="InterPro" id="IPR036028">
    <property type="entry name" value="SH3-like_dom_sf"/>
</dbReference>
<accession>A0A2G9SDB9</accession>
<evidence type="ECO:0000256" key="1">
    <source>
        <dbReference type="ARBA" id="ARBA00022443"/>
    </source>
</evidence>
<feature type="domain" description="SH3" evidence="5">
    <location>
        <begin position="11"/>
        <end position="70"/>
    </location>
</feature>
<gene>
    <name evidence="6" type="ORF">AB205_0103370</name>
</gene>
<evidence type="ECO:0000313" key="6">
    <source>
        <dbReference type="EMBL" id="PIO38117.1"/>
    </source>
</evidence>
<dbReference type="SUPFAM" id="SSF50044">
    <property type="entry name" value="SH3-domain"/>
    <property type="match status" value="4"/>
</dbReference>
<dbReference type="InterPro" id="IPR035817">
    <property type="entry name" value="DNMBP_SH3_N1"/>
</dbReference>
<feature type="compositionally biased region" description="Basic and acidic residues" evidence="4">
    <location>
        <begin position="424"/>
        <end position="439"/>
    </location>
</feature>
<feature type="region of interest" description="Disordered" evidence="4">
    <location>
        <begin position="344"/>
        <end position="448"/>
    </location>
</feature>
<dbReference type="OrthoDB" id="6244550at2759"/>
<evidence type="ECO:0000313" key="7">
    <source>
        <dbReference type="Proteomes" id="UP000228934"/>
    </source>
</evidence>
<feature type="compositionally biased region" description="Polar residues" evidence="4">
    <location>
        <begin position="513"/>
        <end position="529"/>
    </location>
</feature>
<dbReference type="SMART" id="SM00326">
    <property type="entry name" value="SH3"/>
    <property type="match status" value="4"/>
</dbReference>
<sequence length="778" mass="88674">YCVFLYLAEMEEGSVVRAIFDFCPSVSEELTLFAGDVIEILSVIDEFWLVGNKEGITGQFPASFVEALNIPSVKHGEKLYVSISDFTSHEPGALSLQRGDLVVLEGSLASSWLQGRNCWGSRGFFPLSCVQEFFLSSKSRQLCQNLAIELPSYAIGQARAILGLSAQLEEELDFREGDLIIITGVPEPGWFEGELNGRRGIFPEGFVELLNPLRVVDSVQFTNDRNEFGHEKEMEIAQFHIEHQKDTDKIISEEEEDGTFAIALYRFQAMEQRELDFDVGDRIRIIKTMEDGWLEGELYGNRGIFPYRFVKFETTEKSSQEEQLIESEKNSVLQTPISYLDMSSSYEQPATDPHYWDVHIEDSPQSTSNDAQEKRQSQEPYVKSNNGIMQSECDTNHASSKPQLPPRPQNKLCSPPTSQTVMQRSKEHNSTSLVNEDRRKRSCVSNGSQEKWFSKKAFSMMTEEIRLQNNTNERSKKKNRKNSLPLQDLVHWVEDHRQKTKASSSTKDKHGNRSSWSTPWPTSRDSPANNERRGSSGSDLIDLDSKLSEQLSQFEKSVSNPKTNGNSKVSRHFSILDFNSETDIIRGSPQQSRVQKSPEKKRTLRPPPPRPQQRANTSSGSSTSYLVPPRQNSYRREYVENTPPVQSLKPSRPAPLPPPSSQRNTPSPRPVQRQETLLNESPYDSFSISSAPDEADTAEDLEEMDKDQPCPFLLLKIEDVEQELEIYRKTREELCLMLEDEEQDEETRAETIENLEFCDSNIESLDVELQHLKGEFYK</sequence>
<dbReference type="Proteomes" id="UP000228934">
    <property type="component" value="Unassembled WGS sequence"/>
</dbReference>
<dbReference type="GO" id="GO:0005737">
    <property type="term" value="C:cytoplasm"/>
    <property type="evidence" value="ECO:0007669"/>
    <property type="project" value="TreeGrafter"/>
</dbReference>
<feature type="compositionally biased region" description="Polar residues" evidence="4">
    <location>
        <begin position="383"/>
        <end position="402"/>
    </location>
</feature>
<dbReference type="CDD" id="cd11796">
    <property type="entry name" value="SH3_DNMBP_N3"/>
    <property type="match status" value="1"/>
</dbReference>
<dbReference type="GO" id="GO:0060271">
    <property type="term" value="P:cilium assembly"/>
    <property type="evidence" value="ECO:0007669"/>
    <property type="project" value="TreeGrafter"/>
</dbReference>
<feature type="compositionally biased region" description="Polar residues" evidence="4">
    <location>
        <begin position="411"/>
        <end position="423"/>
    </location>
</feature>
<dbReference type="GO" id="GO:0005085">
    <property type="term" value="F:guanyl-nucleotide exchange factor activity"/>
    <property type="evidence" value="ECO:0007669"/>
    <property type="project" value="TreeGrafter"/>
</dbReference>
<protein>
    <recommendedName>
        <fullName evidence="5">SH3 domain-containing protein</fullName>
    </recommendedName>
</protein>
<dbReference type="CDD" id="cd11794">
    <property type="entry name" value="SH3_DNMBP_N1"/>
    <property type="match status" value="1"/>
</dbReference>
<keyword evidence="1 2" id="KW-0728">SH3 domain</keyword>
<feature type="non-terminal residue" evidence="6">
    <location>
        <position position="1"/>
    </location>
</feature>
<dbReference type="InterPro" id="IPR035818">
    <property type="entry name" value="DNMBP_SH3_N2"/>
</dbReference>
<organism evidence="6 7">
    <name type="scientific">Aquarana catesbeiana</name>
    <name type="common">American bullfrog</name>
    <name type="synonym">Rana catesbeiana</name>
    <dbReference type="NCBI Taxonomy" id="8400"/>
    <lineage>
        <taxon>Eukaryota</taxon>
        <taxon>Metazoa</taxon>
        <taxon>Chordata</taxon>
        <taxon>Craniata</taxon>
        <taxon>Vertebrata</taxon>
        <taxon>Euteleostomi</taxon>
        <taxon>Amphibia</taxon>
        <taxon>Batrachia</taxon>
        <taxon>Anura</taxon>
        <taxon>Neobatrachia</taxon>
        <taxon>Ranoidea</taxon>
        <taxon>Ranidae</taxon>
        <taxon>Aquarana</taxon>
    </lineage>
</organism>
<dbReference type="Gene3D" id="2.30.30.40">
    <property type="entry name" value="SH3 Domains"/>
    <property type="match status" value="4"/>
</dbReference>
<reference evidence="7" key="1">
    <citation type="journal article" date="2017" name="Nat. Commun.">
        <title>The North American bullfrog draft genome provides insight into hormonal regulation of long noncoding RNA.</title>
        <authorList>
            <person name="Hammond S.A."/>
            <person name="Warren R.L."/>
            <person name="Vandervalk B.P."/>
            <person name="Kucuk E."/>
            <person name="Khan H."/>
            <person name="Gibb E.A."/>
            <person name="Pandoh P."/>
            <person name="Kirk H."/>
            <person name="Zhao Y."/>
            <person name="Jones M."/>
            <person name="Mungall A.J."/>
            <person name="Coope R."/>
            <person name="Pleasance S."/>
            <person name="Moore R.A."/>
            <person name="Holt R.A."/>
            <person name="Round J.M."/>
            <person name="Ohora S."/>
            <person name="Walle B.V."/>
            <person name="Veldhoen N."/>
            <person name="Helbing C.C."/>
            <person name="Birol I."/>
        </authorList>
    </citation>
    <scope>NUCLEOTIDE SEQUENCE [LARGE SCALE GENOMIC DNA]</scope>
</reference>
<feature type="compositionally biased region" description="Polar residues" evidence="4">
    <location>
        <begin position="615"/>
        <end position="625"/>
    </location>
</feature>
<keyword evidence="7" id="KW-1185">Reference proteome</keyword>
<keyword evidence="3" id="KW-0175">Coiled coil</keyword>
<dbReference type="PANTHER" id="PTHR22834">
    <property type="entry name" value="NUCLEAR FUSION PROTEIN FUS2"/>
    <property type="match status" value="1"/>
</dbReference>
<proteinExistence type="predicted"/>
<feature type="domain" description="SH3" evidence="5">
    <location>
        <begin position="75"/>
        <end position="135"/>
    </location>
</feature>
<dbReference type="Pfam" id="PF14604">
    <property type="entry name" value="SH3_9"/>
    <property type="match status" value="3"/>
</dbReference>
<dbReference type="AlphaFoldDB" id="A0A2G9SDB9"/>
<dbReference type="EMBL" id="KV924700">
    <property type="protein sequence ID" value="PIO38117.1"/>
    <property type="molecule type" value="Genomic_DNA"/>
</dbReference>
<dbReference type="InterPro" id="IPR035819">
    <property type="entry name" value="DNMBP_SH3_N3"/>
</dbReference>
<feature type="compositionally biased region" description="Acidic residues" evidence="4">
    <location>
        <begin position="693"/>
        <end position="705"/>
    </location>
</feature>
<dbReference type="PANTHER" id="PTHR22834:SF19">
    <property type="entry name" value="DYNAMIN-BINDING PROTEIN"/>
    <property type="match status" value="1"/>
</dbReference>
<evidence type="ECO:0000256" key="2">
    <source>
        <dbReference type="PROSITE-ProRule" id="PRU00192"/>
    </source>
</evidence>
<dbReference type="FunFam" id="2.30.30.40:FF:000160">
    <property type="entry name" value="dynamin-binding protein isoform X1"/>
    <property type="match status" value="1"/>
</dbReference>
<dbReference type="FunFam" id="2.30.30.40:FF:000165">
    <property type="entry name" value="dynamin-binding protein isoform X1"/>
    <property type="match status" value="1"/>
</dbReference>
<feature type="domain" description="SH3" evidence="5">
    <location>
        <begin position="153"/>
        <end position="212"/>
    </location>
</feature>
<dbReference type="InterPro" id="IPR051492">
    <property type="entry name" value="Dynamin-Rho_GEF"/>
</dbReference>